<dbReference type="PANTHER" id="PTHR23176:SF128">
    <property type="entry name" value="RHO GTPASE-ACTIVATING PROTEIN RGD1"/>
    <property type="match status" value="1"/>
</dbReference>
<dbReference type="OrthoDB" id="79452at2759"/>
<dbReference type="PROSITE" id="PS50238">
    <property type="entry name" value="RHOGAP"/>
    <property type="match status" value="1"/>
</dbReference>
<evidence type="ECO:0000259" key="3">
    <source>
        <dbReference type="PROSITE" id="PS50238"/>
    </source>
</evidence>
<evidence type="ECO:0000256" key="1">
    <source>
        <dbReference type="ARBA" id="ARBA00022468"/>
    </source>
</evidence>
<feature type="region of interest" description="Disordered" evidence="2">
    <location>
        <begin position="347"/>
        <end position="370"/>
    </location>
</feature>
<name>A0A0B7MZD8_9FUNG</name>
<dbReference type="PANTHER" id="PTHR23176">
    <property type="entry name" value="RHO/RAC/CDC GTPASE-ACTIVATING PROTEIN"/>
    <property type="match status" value="1"/>
</dbReference>
<dbReference type="CDD" id="cd00159">
    <property type="entry name" value="RhoGAP"/>
    <property type="match status" value="1"/>
</dbReference>
<organism evidence="4 5">
    <name type="scientific">Parasitella parasitica</name>
    <dbReference type="NCBI Taxonomy" id="35722"/>
    <lineage>
        <taxon>Eukaryota</taxon>
        <taxon>Fungi</taxon>
        <taxon>Fungi incertae sedis</taxon>
        <taxon>Mucoromycota</taxon>
        <taxon>Mucoromycotina</taxon>
        <taxon>Mucoromycetes</taxon>
        <taxon>Mucorales</taxon>
        <taxon>Mucorineae</taxon>
        <taxon>Mucoraceae</taxon>
        <taxon>Parasitella</taxon>
    </lineage>
</organism>
<dbReference type="InterPro" id="IPR008936">
    <property type="entry name" value="Rho_GTPase_activation_prot"/>
</dbReference>
<feature type="compositionally biased region" description="Low complexity" evidence="2">
    <location>
        <begin position="348"/>
        <end position="357"/>
    </location>
</feature>
<dbReference type="Pfam" id="PF00620">
    <property type="entry name" value="RhoGAP"/>
    <property type="match status" value="1"/>
</dbReference>
<gene>
    <name evidence="4" type="primary">PARPA_01605.1 scaffold 1359</name>
</gene>
<evidence type="ECO:0000313" key="4">
    <source>
        <dbReference type="EMBL" id="CEP08294.1"/>
    </source>
</evidence>
<dbReference type="GO" id="GO:0005096">
    <property type="term" value="F:GTPase activator activity"/>
    <property type="evidence" value="ECO:0007669"/>
    <property type="project" value="UniProtKB-KW"/>
</dbReference>
<dbReference type="InterPro" id="IPR050729">
    <property type="entry name" value="Rho-GAP"/>
</dbReference>
<evidence type="ECO:0000256" key="2">
    <source>
        <dbReference type="SAM" id="MobiDB-lite"/>
    </source>
</evidence>
<dbReference type="Gene3D" id="1.10.555.10">
    <property type="entry name" value="Rho GTPase activation protein"/>
    <property type="match status" value="1"/>
</dbReference>
<dbReference type="GO" id="GO:0007165">
    <property type="term" value="P:signal transduction"/>
    <property type="evidence" value="ECO:0007669"/>
    <property type="project" value="InterPro"/>
</dbReference>
<dbReference type="STRING" id="35722.A0A0B7MZD8"/>
<dbReference type="Proteomes" id="UP000054107">
    <property type="component" value="Unassembled WGS sequence"/>
</dbReference>
<keyword evidence="1" id="KW-0343">GTPase activation</keyword>
<reference evidence="4 5" key="1">
    <citation type="submission" date="2014-09" db="EMBL/GenBank/DDBJ databases">
        <authorList>
            <person name="Ellenberger Sabrina"/>
        </authorList>
    </citation>
    <scope>NUCLEOTIDE SEQUENCE [LARGE SCALE GENOMIC DNA]</scope>
    <source>
        <strain evidence="4 5">CBS 412.66</strain>
    </source>
</reference>
<dbReference type="EMBL" id="LN719426">
    <property type="protein sequence ID" value="CEP08294.1"/>
    <property type="molecule type" value="Genomic_DNA"/>
</dbReference>
<dbReference type="SUPFAM" id="SSF48350">
    <property type="entry name" value="GTPase activation domain, GAP"/>
    <property type="match status" value="1"/>
</dbReference>
<accession>A0A0B7MZD8</accession>
<keyword evidence="5" id="KW-1185">Reference proteome</keyword>
<dbReference type="InterPro" id="IPR000198">
    <property type="entry name" value="RhoGAP_dom"/>
</dbReference>
<feature type="domain" description="Rho-GAP" evidence="3">
    <location>
        <begin position="57"/>
        <end position="267"/>
    </location>
</feature>
<proteinExistence type="predicted"/>
<dbReference type="GO" id="GO:0005737">
    <property type="term" value="C:cytoplasm"/>
    <property type="evidence" value="ECO:0007669"/>
    <property type="project" value="TreeGrafter"/>
</dbReference>
<sequence>MAYDDISSKKKWQHLLGFLQYSKFHLLNSMGYPQPSSYKRGAATITKGIFGASLKSASLCGSTNDFGLTVPTPVFQCFEEIIKRGLCAEGIFRLSGSTSEVEDLHSSFDTPPTYGKYLDLEHNDIHAITGVVKKYLRHLPDPAIPTAVHDQFIQLYDNKGSDRSTVEKLAHLIHLLPQEHFHLIYYITILASKIQQHADVNMMNPEALATVLAPVCTGLDNNLKEALSWIKRHSQGKILTDMNLLKEMNAKWTGIWSLIIEHSDTLVKMWEQMSLRDRKVPYHLSPFRSSPNLLHPPKNRRSISLSALEKTELCVSSTERRSSCDHQRSRDLSRVIVMRRQSTYNLLNRNNSSSGRRSSPERHSLVHIPS</sequence>
<dbReference type="SMART" id="SM00324">
    <property type="entry name" value="RhoGAP"/>
    <property type="match status" value="1"/>
</dbReference>
<protein>
    <recommendedName>
        <fullName evidence="3">Rho-GAP domain-containing protein</fullName>
    </recommendedName>
</protein>
<dbReference type="AlphaFoldDB" id="A0A0B7MZD8"/>
<evidence type="ECO:0000313" key="5">
    <source>
        <dbReference type="Proteomes" id="UP000054107"/>
    </source>
</evidence>